<organism evidence="2 4">
    <name type="scientific">Macrostomum lignano</name>
    <dbReference type="NCBI Taxonomy" id="282301"/>
    <lineage>
        <taxon>Eukaryota</taxon>
        <taxon>Metazoa</taxon>
        <taxon>Spiralia</taxon>
        <taxon>Lophotrochozoa</taxon>
        <taxon>Platyhelminthes</taxon>
        <taxon>Rhabditophora</taxon>
        <taxon>Macrostomorpha</taxon>
        <taxon>Macrostomida</taxon>
        <taxon>Macrostomidae</taxon>
        <taxon>Macrostomum</taxon>
    </lineage>
</organism>
<evidence type="ECO:0000313" key="2">
    <source>
        <dbReference type="Proteomes" id="UP000095280"/>
    </source>
</evidence>
<proteinExistence type="predicted"/>
<reference evidence="3 4" key="1">
    <citation type="submission" date="2016-11" db="UniProtKB">
        <authorList>
            <consortium name="WormBaseParasite"/>
        </authorList>
    </citation>
    <scope>IDENTIFICATION</scope>
</reference>
<dbReference type="WBParaSite" id="maker-uti_cns_0005712-snap-gene-0.3-mRNA-1">
    <property type="protein sequence ID" value="maker-uti_cns_0005712-snap-gene-0.3-mRNA-1"/>
    <property type="gene ID" value="maker-uti_cns_0005712-snap-gene-0.3"/>
</dbReference>
<name>A0A1I8HEB8_9PLAT</name>
<dbReference type="AlphaFoldDB" id="A0A1I8HEB8"/>
<feature type="region of interest" description="Disordered" evidence="1">
    <location>
        <begin position="33"/>
        <end position="54"/>
    </location>
</feature>
<feature type="region of interest" description="Disordered" evidence="1">
    <location>
        <begin position="80"/>
        <end position="108"/>
    </location>
</feature>
<protein>
    <submittedName>
        <fullName evidence="3 4">Os08g0442700 protein</fullName>
    </submittedName>
</protein>
<dbReference type="WBParaSite" id="maker-uti_cns_0003420-snap-gene-0.5-mRNA-1">
    <property type="protein sequence ID" value="maker-uti_cns_0003420-snap-gene-0.5-mRNA-1"/>
    <property type="gene ID" value="maker-uti_cns_0003420-snap-gene-0.5"/>
</dbReference>
<accession>A0A1I8HEB8</accession>
<keyword evidence="2" id="KW-1185">Reference proteome</keyword>
<evidence type="ECO:0000256" key="1">
    <source>
        <dbReference type="SAM" id="MobiDB-lite"/>
    </source>
</evidence>
<evidence type="ECO:0000313" key="3">
    <source>
        <dbReference type="WBParaSite" id="maker-uti_cns_0003420-snap-gene-0.5-mRNA-1"/>
    </source>
</evidence>
<dbReference type="Proteomes" id="UP000095280">
    <property type="component" value="Unplaced"/>
</dbReference>
<evidence type="ECO:0000313" key="4">
    <source>
        <dbReference type="WBParaSite" id="maker-uti_cns_0005712-snap-gene-0.3-mRNA-1"/>
    </source>
</evidence>
<sequence>KCHGAVANLLPGRRRRRRWGWWIKQRQLRLRKQQRHRKWPANQSCPGGRHRWRDSQLGSASDRFGTGRCAGYCPENPSSHFSIGRQPVDQQEAGGGGGPGSAETDDSAARICQRWRSRRRSPWAAARPARRVQCARTANGDAIHTGLWQRPAAFVSMETAGV</sequence>